<name>A0A510DUH6_9CREN</name>
<dbReference type="EMBL" id="AP018929">
    <property type="protein sequence ID" value="BBG23710.1"/>
    <property type="molecule type" value="Genomic_DNA"/>
</dbReference>
<dbReference type="InterPro" id="IPR008139">
    <property type="entry name" value="SaposinB_dom"/>
</dbReference>
<dbReference type="KEGG" id="step:IC006_1000"/>
<proteinExistence type="predicted"/>
<accession>A0A510DUH6</accession>
<dbReference type="RefSeq" id="WP_232049019.1">
    <property type="nucleotide sequence ID" value="NZ_AP018929.1"/>
</dbReference>
<sequence>MPQSLKPKSIKLLYYKEKKDDKRIFRQVVTLIEYEGQPSKIIQWSQLIEGDPFGEHEITYRINYGSESVLRSFKVKYLGREGDKHRVLIKEGVSGCGTKTKKIENKEVLIPDKLYQPYPLQQKSEEGKDPNPIECEICQVLVPILCNLLATKVASAIACDEVCEVDVCIIFIEDPIIYAICSVSCDIICNEVLQIILRIGIQTACTVGGEYVCEKGGFCC</sequence>
<gene>
    <name evidence="3" type="ORF">IC006_1000</name>
</gene>
<dbReference type="GeneID" id="69060602"/>
<keyword evidence="1" id="KW-1015">Disulfide bond</keyword>
<dbReference type="AlphaFoldDB" id="A0A510DUH6"/>
<dbReference type="Proteomes" id="UP000322983">
    <property type="component" value="Chromosome"/>
</dbReference>
<protein>
    <recommendedName>
        <fullName evidence="2">Saposin B-type domain-containing protein</fullName>
    </recommendedName>
</protein>
<evidence type="ECO:0000259" key="2">
    <source>
        <dbReference type="PROSITE" id="PS50015"/>
    </source>
</evidence>
<dbReference type="PROSITE" id="PS50015">
    <property type="entry name" value="SAP_B"/>
    <property type="match status" value="1"/>
</dbReference>
<evidence type="ECO:0000256" key="1">
    <source>
        <dbReference type="ARBA" id="ARBA00023157"/>
    </source>
</evidence>
<evidence type="ECO:0000313" key="3">
    <source>
        <dbReference type="EMBL" id="BBG23710.1"/>
    </source>
</evidence>
<organism evidence="3 4">
    <name type="scientific">Sulfuracidifex tepidarius</name>
    <dbReference type="NCBI Taxonomy" id="1294262"/>
    <lineage>
        <taxon>Archaea</taxon>
        <taxon>Thermoproteota</taxon>
        <taxon>Thermoprotei</taxon>
        <taxon>Sulfolobales</taxon>
        <taxon>Sulfolobaceae</taxon>
        <taxon>Sulfuracidifex</taxon>
    </lineage>
</organism>
<feature type="domain" description="Saposin B-type" evidence="2">
    <location>
        <begin position="131"/>
        <end position="220"/>
    </location>
</feature>
<keyword evidence="4" id="KW-1185">Reference proteome</keyword>
<reference evidence="3 4" key="1">
    <citation type="journal article" date="2020" name="Int. J. Syst. Evol. Microbiol.">
        <title>Sulfuracidifex tepidarius gen. nov., sp. nov. and transfer of Sulfolobus metallicus Huber and Stetter 1992 to the genus Sulfuracidifex as Sulfuracidifex metallicus comb. nov.</title>
        <authorList>
            <person name="Itoh T."/>
            <person name="Miura T."/>
            <person name="Sakai H.D."/>
            <person name="Kato S."/>
            <person name="Ohkuma M."/>
            <person name="Takashina T."/>
        </authorList>
    </citation>
    <scope>NUCLEOTIDE SEQUENCE [LARGE SCALE GENOMIC DNA]</scope>
    <source>
        <strain evidence="3 4">IC-006</strain>
    </source>
</reference>
<evidence type="ECO:0000313" key="4">
    <source>
        <dbReference type="Proteomes" id="UP000322983"/>
    </source>
</evidence>